<dbReference type="SUPFAM" id="SSF64288">
    <property type="entry name" value="Chorismate lyase-like"/>
    <property type="match status" value="1"/>
</dbReference>
<name>A0ABU1M205_9BURK</name>
<dbReference type="Pfam" id="PF07702">
    <property type="entry name" value="UTRA"/>
    <property type="match status" value="1"/>
</dbReference>
<dbReference type="InterPro" id="IPR011663">
    <property type="entry name" value="UTRA"/>
</dbReference>
<dbReference type="SUPFAM" id="SSF46785">
    <property type="entry name" value="Winged helix' DNA-binding domain"/>
    <property type="match status" value="1"/>
</dbReference>
<dbReference type="SMART" id="SM00866">
    <property type="entry name" value="UTRA"/>
    <property type="match status" value="1"/>
</dbReference>
<evidence type="ECO:0000256" key="2">
    <source>
        <dbReference type="ARBA" id="ARBA00023125"/>
    </source>
</evidence>
<dbReference type="InterPro" id="IPR050679">
    <property type="entry name" value="Bact_HTH_transcr_reg"/>
</dbReference>
<evidence type="ECO:0000313" key="5">
    <source>
        <dbReference type="EMBL" id="MDR6413028.1"/>
    </source>
</evidence>
<dbReference type="Proteomes" id="UP001264340">
    <property type="component" value="Unassembled WGS sequence"/>
</dbReference>
<keyword evidence="1" id="KW-0805">Transcription regulation</keyword>
<protein>
    <submittedName>
        <fullName evidence="5">GntR family transcriptional regulator</fullName>
    </submittedName>
</protein>
<keyword evidence="6" id="KW-1185">Reference proteome</keyword>
<organism evidence="5 6">
    <name type="scientific">Paraburkholderia terricola</name>
    <dbReference type="NCBI Taxonomy" id="169427"/>
    <lineage>
        <taxon>Bacteria</taxon>
        <taxon>Pseudomonadati</taxon>
        <taxon>Pseudomonadota</taxon>
        <taxon>Betaproteobacteria</taxon>
        <taxon>Burkholderiales</taxon>
        <taxon>Burkholderiaceae</taxon>
        <taxon>Paraburkholderia</taxon>
    </lineage>
</organism>
<dbReference type="InterPro" id="IPR000524">
    <property type="entry name" value="Tscrpt_reg_HTH_GntR"/>
</dbReference>
<evidence type="ECO:0000313" key="6">
    <source>
        <dbReference type="Proteomes" id="UP001264340"/>
    </source>
</evidence>
<evidence type="ECO:0000259" key="4">
    <source>
        <dbReference type="PROSITE" id="PS50949"/>
    </source>
</evidence>
<dbReference type="EMBL" id="JAVDRP010000030">
    <property type="protein sequence ID" value="MDR6413028.1"/>
    <property type="molecule type" value="Genomic_DNA"/>
</dbReference>
<reference evidence="5 6" key="1">
    <citation type="submission" date="2023-07" db="EMBL/GenBank/DDBJ databases">
        <title>Sorghum-associated microbial communities from plants grown in Nebraska, USA.</title>
        <authorList>
            <person name="Schachtman D."/>
        </authorList>
    </citation>
    <scope>NUCLEOTIDE SEQUENCE [LARGE SCALE GENOMIC DNA]</scope>
    <source>
        <strain evidence="5 6">DS1316</strain>
    </source>
</reference>
<dbReference type="PROSITE" id="PS50949">
    <property type="entry name" value="HTH_GNTR"/>
    <property type="match status" value="1"/>
</dbReference>
<dbReference type="PANTHER" id="PTHR44846:SF1">
    <property type="entry name" value="MANNOSYL-D-GLYCERATE TRANSPORT_METABOLISM SYSTEM REPRESSOR MNGR-RELATED"/>
    <property type="match status" value="1"/>
</dbReference>
<dbReference type="SMART" id="SM00345">
    <property type="entry name" value="HTH_GNTR"/>
    <property type="match status" value="1"/>
</dbReference>
<dbReference type="CDD" id="cd07377">
    <property type="entry name" value="WHTH_GntR"/>
    <property type="match status" value="1"/>
</dbReference>
<accession>A0ABU1M205</accession>
<evidence type="ECO:0000256" key="3">
    <source>
        <dbReference type="ARBA" id="ARBA00023163"/>
    </source>
</evidence>
<dbReference type="InterPro" id="IPR028978">
    <property type="entry name" value="Chorismate_lyase_/UTRA_dom_sf"/>
</dbReference>
<keyword evidence="2" id="KW-0238">DNA-binding</keyword>
<dbReference type="Gene3D" id="3.40.1410.10">
    <property type="entry name" value="Chorismate lyase-like"/>
    <property type="match status" value="1"/>
</dbReference>
<comment type="caution">
    <text evidence="5">The sequence shown here is derived from an EMBL/GenBank/DDBJ whole genome shotgun (WGS) entry which is preliminary data.</text>
</comment>
<dbReference type="Gene3D" id="1.10.10.10">
    <property type="entry name" value="Winged helix-like DNA-binding domain superfamily/Winged helix DNA-binding domain"/>
    <property type="match status" value="1"/>
</dbReference>
<feature type="domain" description="HTH gntR-type" evidence="4">
    <location>
        <begin position="49"/>
        <end position="117"/>
    </location>
</feature>
<keyword evidence="3" id="KW-0804">Transcription</keyword>
<evidence type="ECO:0000256" key="1">
    <source>
        <dbReference type="ARBA" id="ARBA00023015"/>
    </source>
</evidence>
<proteinExistence type="predicted"/>
<dbReference type="PANTHER" id="PTHR44846">
    <property type="entry name" value="MANNOSYL-D-GLYCERATE TRANSPORT/METABOLISM SYSTEM REPRESSOR MNGR-RELATED"/>
    <property type="match status" value="1"/>
</dbReference>
<dbReference type="InterPro" id="IPR036388">
    <property type="entry name" value="WH-like_DNA-bd_sf"/>
</dbReference>
<dbReference type="InterPro" id="IPR036390">
    <property type="entry name" value="WH_DNA-bd_sf"/>
</dbReference>
<gene>
    <name evidence="5" type="ORF">J2804_006464</name>
</gene>
<sequence length="282" mass="31611">MNDRGNAAKSQWVKTLAHGGPLRCGTVVTPLNNCMNAMDTASFKLDDRLPRYHQLRDDLLSRIAAGEWTPTQAIATEAELGQFYNVSTGTVRKAIDLLVADGVLTRSQGRGTFIRRPRFDSSLFRFFRFKSRDGQPVRPTARVLKREIVKPSAEIRAALKMKATEKAIHLSRVRLIEGQAVLSEEIWLPRARFEPLATLPLDDFEDLLYPLYERLCRQIVASATEILRVEQATPDDASVLGLATGSPVILVHRVASDFAGTPFEWRSTRGAATTFQYQVEIR</sequence>
<dbReference type="Pfam" id="PF00392">
    <property type="entry name" value="GntR"/>
    <property type="match status" value="1"/>
</dbReference>